<evidence type="ECO:0000259" key="1">
    <source>
        <dbReference type="Pfam" id="PF00078"/>
    </source>
</evidence>
<evidence type="ECO:0000313" key="3">
    <source>
        <dbReference type="Proteomes" id="UP000299102"/>
    </source>
</evidence>
<keyword evidence="2" id="KW-0695">RNA-directed DNA polymerase</keyword>
<dbReference type="InterPro" id="IPR000477">
    <property type="entry name" value="RT_dom"/>
</dbReference>
<name>A0A4C1X001_EUMVA</name>
<proteinExistence type="predicted"/>
<organism evidence="2 3">
    <name type="scientific">Eumeta variegata</name>
    <name type="common">Bagworm moth</name>
    <name type="synonym">Eumeta japonica</name>
    <dbReference type="NCBI Taxonomy" id="151549"/>
    <lineage>
        <taxon>Eukaryota</taxon>
        <taxon>Metazoa</taxon>
        <taxon>Ecdysozoa</taxon>
        <taxon>Arthropoda</taxon>
        <taxon>Hexapoda</taxon>
        <taxon>Insecta</taxon>
        <taxon>Pterygota</taxon>
        <taxon>Neoptera</taxon>
        <taxon>Endopterygota</taxon>
        <taxon>Lepidoptera</taxon>
        <taxon>Glossata</taxon>
        <taxon>Ditrysia</taxon>
        <taxon>Tineoidea</taxon>
        <taxon>Psychidae</taxon>
        <taxon>Oiketicinae</taxon>
        <taxon>Eumeta</taxon>
    </lineage>
</organism>
<dbReference type="Pfam" id="PF00078">
    <property type="entry name" value="RVT_1"/>
    <property type="match status" value="1"/>
</dbReference>
<reference evidence="2 3" key="1">
    <citation type="journal article" date="2019" name="Commun. Biol.">
        <title>The bagworm genome reveals a unique fibroin gene that provides high tensile strength.</title>
        <authorList>
            <person name="Kono N."/>
            <person name="Nakamura H."/>
            <person name="Ohtoshi R."/>
            <person name="Tomita M."/>
            <person name="Numata K."/>
            <person name="Arakawa K."/>
        </authorList>
    </citation>
    <scope>NUCLEOTIDE SEQUENCE [LARGE SCALE GENOMIC DNA]</scope>
</reference>
<keyword evidence="3" id="KW-1185">Reference proteome</keyword>
<gene>
    <name evidence="2" type="ORF">EVAR_18958_1</name>
</gene>
<sequence>MIAKNILSLAPPTPTSLSSDILFLPMAVNALVVRQRFITQEARIGYTYGREQRYFQKEKKPPKEPSSYRPLCMLDIADKIYERIIHQRKEAAVESLLTDNQYGFRKGRSTLDANNLVVNTATEAIVETKWKGGTKKYCLMVTLDIRNAFNSANLECIMQALREKNVPEYLCKIVAIATLQTES</sequence>
<dbReference type="GO" id="GO:0003964">
    <property type="term" value="F:RNA-directed DNA polymerase activity"/>
    <property type="evidence" value="ECO:0007669"/>
    <property type="project" value="UniProtKB-KW"/>
</dbReference>
<dbReference type="SUPFAM" id="SSF56672">
    <property type="entry name" value="DNA/RNA polymerases"/>
    <property type="match status" value="1"/>
</dbReference>
<dbReference type="STRING" id="151549.A0A4C1X001"/>
<accession>A0A4C1X001</accession>
<dbReference type="OrthoDB" id="415822at2759"/>
<comment type="caution">
    <text evidence="2">The sequence shown here is derived from an EMBL/GenBank/DDBJ whole genome shotgun (WGS) entry which is preliminary data.</text>
</comment>
<keyword evidence="2" id="KW-0808">Transferase</keyword>
<dbReference type="AlphaFoldDB" id="A0A4C1X001"/>
<keyword evidence="2" id="KW-0548">Nucleotidyltransferase</keyword>
<dbReference type="InterPro" id="IPR043502">
    <property type="entry name" value="DNA/RNA_pol_sf"/>
</dbReference>
<dbReference type="Proteomes" id="UP000299102">
    <property type="component" value="Unassembled WGS sequence"/>
</dbReference>
<feature type="domain" description="Reverse transcriptase" evidence="1">
    <location>
        <begin position="62"/>
        <end position="169"/>
    </location>
</feature>
<protein>
    <submittedName>
        <fullName evidence="2">Probable RNA-directed DNA polymerase from transposon X-element</fullName>
    </submittedName>
</protein>
<dbReference type="PANTHER" id="PTHR19446">
    <property type="entry name" value="REVERSE TRANSCRIPTASES"/>
    <property type="match status" value="1"/>
</dbReference>
<evidence type="ECO:0000313" key="2">
    <source>
        <dbReference type="EMBL" id="GBP55667.1"/>
    </source>
</evidence>
<dbReference type="EMBL" id="BGZK01000675">
    <property type="protein sequence ID" value="GBP55667.1"/>
    <property type="molecule type" value="Genomic_DNA"/>
</dbReference>